<dbReference type="EMBL" id="BAAFGK010000004">
    <property type="protein sequence ID" value="GAB0058396.1"/>
    <property type="molecule type" value="Genomic_DNA"/>
</dbReference>
<reference evidence="1 2" key="2">
    <citation type="submission" date="2024-09" db="EMBL/GenBank/DDBJ databases">
        <title>Draft genome sequence of Candidatus Magnetaquicoccaceae bacterium FCR-1.</title>
        <authorList>
            <person name="Shimoshige H."/>
            <person name="Shimamura S."/>
            <person name="Taoka A."/>
            <person name="Kobayashi H."/>
            <person name="Maekawa T."/>
        </authorList>
    </citation>
    <scope>NUCLEOTIDE SEQUENCE [LARGE SCALE GENOMIC DNA]</scope>
    <source>
        <strain evidence="1 2">FCR-1</strain>
    </source>
</reference>
<dbReference type="RefSeq" id="WP_420906068.1">
    <property type="nucleotide sequence ID" value="NZ_BAAFGK010000004.1"/>
</dbReference>
<sequence length="59" mass="6373">MLLFGGDERRVAEELPGVLILPKPIRRAQVYQAVNLALKLPLEGDLEEGETNGEGENGG</sequence>
<evidence type="ECO:0000313" key="1">
    <source>
        <dbReference type="EMBL" id="GAB0058396.1"/>
    </source>
</evidence>
<keyword evidence="2" id="KW-1185">Reference proteome</keyword>
<protein>
    <submittedName>
        <fullName evidence="1">Uncharacterized protein</fullName>
    </submittedName>
</protein>
<reference evidence="1 2" key="1">
    <citation type="submission" date="2024-05" db="EMBL/GenBank/DDBJ databases">
        <authorList>
            <consortium name="Candidatus Magnetaquicoccaceae bacterium FCR-1 genome sequencing consortium"/>
            <person name="Shimoshige H."/>
            <person name="Shimamura S."/>
            <person name="Taoka A."/>
            <person name="Kobayashi H."/>
            <person name="Maekawa T."/>
        </authorList>
    </citation>
    <scope>NUCLEOTIDE SEQUENCE [LARGE SCALE GENOMIC DNA]</scope>
    <source>
        <strain evidence="1 2">FCR-1</strain>
    </source>
</reference>
<organism evidence="1 2">
    <name type="scientific">Candidatus Magnetaquiglobus chichijimensis</name>
    <dbReference type="NCBI Taxonomy" id="3141448"/>
    <lineage>
        <taxon>Bacteria</taxon>
        <taxon>Pseudomonadati</taxon>
        <taxon>Pseudomonadota</taxon>
        <taxon>Magnetococcia</taxon>
        <taxon>Magnetococcales</taxon>
        <taxon>Candidatus Magnetaquicoccaceae</taxon>
        <taxon>Candidatus Magnetaquiglobus</taxon>
    </lineage>
</organism>
<dbReference type="Proteomes" id="UP001628193">
    <property type="component" value="Unassembled WGS sequence"/>
</dbReference>
<proteinExistence type="predicted"/>
<evidence type="ECO:0000313" key="2">
    <source>
        <dbReference type="Proteomes" id="UP001628193"/>
    </source>
</evidence>
<comment type="caution">
    <text evidence="1">The sequence shown here is derived from an EMBL/GenBank/DDBJ whole genome shotgun (WGS) entry which is preliminary data.</text>
</comment>
<accession>A0ABQ0CBX0</accession>
<gene>
    <name evidence="1" type="ORF">SIID45300_02745</name>
</gene>
<name>A0ABQ0CBX0_9PROT</name>